<keyword evidence="3" id="KW-1185">Reference proteome</keyword>
<protein>
    <submittedName>
        <fullName evidence="2">Uncharacterized protein</fullName>
    </submittedName>
</protein>
<feature type="compositionally biased region" description="Acidic residues" evidence="1">
    <location>
        <begin position="1"/>
        <end position="21"/>
    </location>
</feature>
<evidence type="ECO:0000313" key="2">
    <source>
        <dbReference type="EMBL" id="KAK2191927.1"/>
    </source>
</evidence>
<organism evidence="2 3">
    <name type="scientific">Ridgeia piscesae</name>
    <name type="common">Tubeworm</name>
    <dbReference type="NCBI Taxonomy" id="27915"/>
    <lineage>
        <taxon>Eukaryota</taxon>
        <taxon>Metazoa</taxon>
        <taxon>Spiralia</taxon>
        <taxon>Lophotrochozoa</taxon>
        <taxon>Annelida</taxon>
        <taxon>Polychaeta</taxon>
        <taxon>Sedentaria</taxon>
        <taxon>Canalipalpata</taxon>
        <taxon>Sabellida</taxon>
        <taxon>Siboglinidae</taxon>
        <taxon>Ridgeia</taxon>
    </lineage>
</organism>
<dbReference type="EMBL" id="JAODUO010000042">
    <property type="protein sequence ID" value="KAK2191927.1"/>
    <property type="molecule type" value="Genomic_DNA"/>
</dbReference>
<comment type="caution">
    <text evidence="2">The sequence shown here is derived from an EMBL/GenBank/DDBJ whole genome shotgun (WGS) entry which is preliminary data.</text>
</comment>
<dbReference type="AlphaFoldDB" id="A0AAD9PC98"/>
<gene>
    <name evidence="2" type="ORF">NP493_42g05001</name>
</gene>
<feature type="region of interest" description="Disordered" evidence="1">
    <location>
        <begin position="1"/>
        <end position="35"/>
    </location>
</feature>
<evidence type="ECO:0000313" key="3">
    <source>
        <dbReference type="Proteomes" id="UP001209878"/>
    </source>
</evidence>
<evidence type="ECO:0000256" key="1">
    <source>
        <dbReference type="SAM" id="MobiDB-lite"/>
    </source>
</evidence>
<reference evidence="2" key="1">
    <citation type="journal article" date="2023" name="Mol. Biol. Evol.">
        <title>Third-Generation Sequencing Reveals the Adaptive Role of the Epigenome in Three Deep-Sea Polychaetes.</title>
        <authorList>
            <person name="Perez M."/>
            <person name="Aroh O."/>
            <person name="Sun Y."/>
            <person name="Lan Y."/>
            <person name="Juniper S.K."/>
            <person name="Young C.R."/>
            <person name="Angers B."/>
            <person name="Qian P.Y."/>
        </authorList>
    </citation>
    <scope>NUCLEOTIDE SEQUENCE</scope>
    <source>
        <strain evidence="2">R07B-5</strain>
    </source>
</reference>
<dbReference type="Proteomes" id="UP001209878">
    <property type="component" value="Unassembled WGS sequence"/>
</dbReference>
<accession>A0AAD9PC98</accession>
<proteinExistence type="predicted"/>
<sequence length="153" mass="17318">MAENDVSDGSDFDDVFDDDNDTVLNSDGPREAENPIDRVVGRDMLVNAMFDDDLSDFGGFDAAWIENSANFRSVRELVFRLIPGSQIQHPPESRAIDYFDFYFDDVMWERLVEETNCYADQQRAANPQPASVPRWDPVTVPVVKAFIGMTLSI</sequence>
<name>A0AAD9PC98_RIDPI</name>